<dbReference type="InterPro" id="IPR003140">
    <property type="entry name" value="PLipase/COase/thioEstase"/>
</dbReference>
<evidence type="ECO:0000313" key="6">
    <source>
        <dbReference type="Proteomes" id="UP000218209"/>
    </source>
</evidence>
<evidence type="ECO:0000259" key="4">
    <source>
        <dbReference type="Pfam" id="PF02230"/>
    </source>
</evidence>
<dbReference type="InterPro" id="IPR050565">
    <property type="entry name" value="LYPA1-2/EST-like"/>
</dbReference>
<keyword evidence="2" id="KW-0378">Hydrolase</keyword>
<dbReference type="OrthoDB" id="2392at2759"/>
<evidence type="ECO:0000256" key="2">
    <source>
        <dbReference type="ARBA" id="ARBA00022801"/>
    </source>
</evidence>
<dbReference type="Pfam" id="PF02230">
    <property type="entry name" value="Abhydrolase_2"/>
    <property type="match status" value="1"/>
</dbReference>
<dbReference type="GO" id="GO:0008474">
    <property type="term" value="F:palmitoyl-(protein) hydrolase activity"/>
    <property type="evidence" value="ECO:0007669"/>
    <property type="project" value="TreeGrafter"/>
</dbReference>
<dbReference type="EMBL" id="KV918786">
    <property type="protein sequence ID" value="OSX79752.1"/>
    <property type="molecule type" value="Genomic_DNA"/>
</dbReference>
<keyword evidence="6" id="KW-1185">Reference proteome</keyword>
<protein>
    <recommendedName>
        <fullName evidence="4">Phospholipase/carboxylesterase/thioesterase domain-containing protein</fullName>
    </recommendedName>
</protein>
<evidence type="ECO:0000313" key="5">
    <source>
        <dbReference type="EMBL" id="OSX79752.1"/>
    </source>
</evidence>
<feature type="region of interest" description="Disordered" evidence="3">
    <location>
        <begin position="1"/>
        <end position="35"/>
    </location>
</feature>
<dbReference type="PANTHER" id="PTHR10655">
    <property type="entry name" value="LYSOPHOSPHOLIPASE-RELATED"/>
    <property type="match status" value="1"/>
</dbReference>
<comment type="similarity">
    <text evidence="1">Belongs to the AB hydrolase superfamily. AB hydrolase 2 family.</text>
</comment>
<organism evidence="5 6">
    <name type="scientific">Porphyra umbilicalis</name>
    <name type="common">Purple laver</name>
    <name type="synonym">Red alga</name>
    <dbReference type="NCBI Taxonomy" id="2786"/>
    <lineage>
        <taxon>Eukaryota</taxon>
        <taxon>Rhodophyta</taxon>
        <taxon>Bangiophyceae</taxon>
        <taxon>Bangiales</taxon>
        <taxon>Bangiaceae</taxon>
        <taxon>Porphyra</taxon>
    </lineage>
</organism>
<gene>
    <name evidence="5" type="ORF">BU14_0071s0007</name>
</gene>
<evidence type="ECO:0000256" key="1">
    <source>
        <dbReference type="ARBA" id="ARBA00006499"/>
    </source>
</evidence>
<dbReference type="Proteomes" id="UP000218209">
    <property type="component" value="Unassembled WGS sequence"/>
</dbReference>
<sequence length="340" mass="34825">MAAPTKECTRPSDCAQQLPPLRHRWRGGGPPPAGRAATTTALVLAACLAAMAGTALADVAGASAAPDLGGADGAPPAALLPPPPSGGCPLRGAGDGAGGAGAVLHPLLVRSPAASVVVLHGTGGSGDSWSYLALALSLLRLNAVRWVLPTAPVRAAAASGARRPSWFRVFGVSEAAPEDEANIVAASRRVAGLVAAEVARGVPAERVFVLGFSQGGAVALTHALRSPVRVGGTVVLSGWLPLRQRYPEAVSAANAKSPILMLHGELDDRVPFPFAAKSARLISGYGHNVTLRSYPTKGHVLVDEDIIKLAEDFILRHAPGQQVDLLRKGVDRFLSAVAKF</sequence>
<accession>A0A1X6PFW9</accession>
<name>A0A1X6PFW9_PORUM</name>
<dbReference type="SUPFAM" id="SSF53474">
    <property type="entry name" value="alpha/beta-Hydrolases"/>
    <property type="match status" value="1"/>
</dbReference>
<dbReference type="InterPro" id="IPR029058">
    <property type="entry name" value="AB_hydrolase_fold"/>
</dbReference>
<dbReference type="GO" id="GO:0052689">
    <property type="term" value="F:carboxylic ester hydrolase activity"/>
    <property type="evidence" value="ECO:0007669"/>
    <property type="project" value="TreeGrafter"/>
</dbReference>
<reference evidence="5 6" key="1">
    <citation type="submission" date="2017-03" db="EMBL/GenBank/DDBJ databases">
        <title>WGS assembly of Porphyra umbilicalis.</title>
        <authorList>
            <person name="Brawley S.H."/>
            <person name="Blouin N.A."/>
            <person name="Ficko-Blean E."/>
            <person name="Wheeler G.L."/>
            <person name="Lohr M."/>
            <person name="Goodson H.V."/>
            <person name="Jenkins J.W."/>
            <person name="Blaby-Haas C.E."/>
            <person name="Helliwell K.E."/>
            <person name="Chan C."/>
            <person name="Marriage T."/>
            <person name="Bhattacharya D."/>
            <person name="Klein A.S."/>
            <person name="Badis Y."/>
            <person name="Brodie J."/>
            <person name="Cao Y."/>
            <person name="Collen J."/>
            <person name="Dittami S.M."/>
            <person name="Gachon C.M."/>
            <person name="Green B.R."/>
            <person name="Karpowicz S."/>
            <person name="Kim J.W."/>
            <person name="Kudahl U."/>
            <person name="Lin S."/>
            <person name="Michel G."/>
            <person name="Mittag M."/>
            <person name="Olson B.J."/>
            <person name="Pangilinan J."/>
            <person name="Peng Y."/>
            <person name="Qiu H."/>
            <person name="Shu S."/>
            <person name="Singer J.T."/>
            <person name="Smith A.G."/>
            <person name="Sprecher B.N."/>
            <person name="Wagner V."/>
            <person name="Wang W."/>
            <person name="Wang Z.-Y."/>
            <person name="Yan J."/>
            <person name="Yarish C."/>
            <person name="Zoeuner-Riek S."/>
            <person name="Zhuang Y."/>
            <person name="Zou Y."/>
            <person name="Lindquist E.A."/>
            <person name="Grimwood J."/>
            <person name="Barry K."/>
            <person name="Rokhsar D.S."/>
            <person name="Schmutz J."/>
            <person name="Stiller J.W."/>
            <person name="Grossman A.R."/>
            <person name="Prochnik S.E."/>
        </authorList>
    </citation>
    <scope>NUCLEOTIDE SEQUENCE [LARGE SCALE GENOMIC DNA]</scope>
    <source>
        <strain evidence="5">4086291</strain>
    </source>
</reference>
<evidence type="ECO:0000256" key="3">
    <source>
        <dbReference type="SAM" id="MobiDB-lite"/>
    </source>
</evidence>
<dbReference type="PANTHER" id="PTHR10655:SF17">
    <property type="entry name" value="LYSOPHOSPHOLIPASE-LIKE PROTEIN 1"/>
    <property type="match status" value="1"/>
</dbReference>
<feature type="domain" description="Phospholipase/carboxylesterase/thioesterase" evidence="4">
    <location>
        <begin position="113"/>
        <end position="309"/>
    </location>
</feature>
<dbReference type="Gene3D" id="3.40.50.1820">
    <property type="entry name" value="alpha/beta hydrolase"/>
    <property type="match status" value="1"/>
</dbReference>
<dbReference type="AlphaFoldDB" id="A0A1X6PFW9"/>
<dbReference type="GO" id="GO:0005737">
    <property type="term" value="C:cytoplasm"/>
    <property type="evidence" value="ECO:0007669"/>
    <property type="project" value="TreeGrafter"/>
</dbReference>
<proteinExistence type="inferred from homology"/>